<reference evidence="2" key="1">
    <citation type="submission" date="2019-04" db="EMBL/GenBank/DDBJ databases">
        <authorList>
            <person name="Alioto T."/>
            <person name="Alioto T."/>
        </authorList>
    </citation>
    <scope>NUCLEOTIDE SEQUENCE [LARGE SCALE GENOMIC DNA]</scope>
</reference>
<organism evidence="2 3">
    <name type="scientific">Marmota monax</name>
    <name type="common">Woodchuck</name>
    <dbReference type="NCBI Taxonomy" id="9995"/>
    <lineage>
        <taxon>Eukaryota</taxon>
        <taxon>Metazoa</taxon>
        <taxon>Chordata</taxon>
        <taxon>Craniata</taxon>
        <taxon>Vertebrata</taxon>
        <taxon>Euteleostomi</taxon>
        <taxon>Mammalia</taxon>
        <taxon>Eutheria</taxon>
        <taxon>Euarchontoglires</taxon>
        <taxon>Glires</taxon>
        <taxon>Rodentia</taxon>
        <taxon>Sciuromorpha</taxon>
        <taxon>Sciuridae</taxon>
        <taxon>Xerinae</taxon>
        <taxon>Marmotini</taxon>
        <taxon>Marmota</taxon>
    </lineage>
</organism>
<evidence type="ECO:0000256" key="1">
    <source>
        <dbReference type="SAM" id="MobiDB-lite"/>
    </source>
</evidence>
<dbReference type="EMBL" id="CABDUW010000124">
    <property type="protein sequence ID" value="VTJ59589.1"/>
    <property type="molecule type" value="Genomic_DNA"/>
</dbReference>
<feature type="region of interest" description="Disordered" evidence="1">
    <location>
        <begin position="51"/>
        <end position="75"/>
    </location>
</feature>
<evidence type="ECO:0000313" key="3">
    <source>
        <dbReference type="Proteomes" id="UP000335636"/>
    </source>
</evidence>
<accession>A0A5E4ASF8</accession>
<sequence>MPLPCPEASSLEVPYHSTATCTTTAIAAASDSAAAGLRSPGGLLSDAAATEETAAPDAAEADTAADPQRSTGDTVPTAAVAATAVATTIADTLPAANNHHHYCCYHGLEDCFGGRLQVLVTCSCTHFGTPAKAWGLGVSRFITTRASVWGLQLGPAGPVWRYLRIWRSLKSYC</sequence>
<comment type="caution">
    <text evidence="2">The sequence shown here is derived from an EMBL/GenBank/DDBJ whole genome shotgun (WGS) entry which is preliminary data.</text>
</comment>
<dbReference type="Proteomes" id="UP000335636">
    <property type="component" value="Unassembled WGS sequence"/>
</dbReference>
<protein>
    <submittedName>
        <fullName evidence="2">Uncharacterized protein</fullName>
    </submittedName>
</protein>
<proteinExistence type="predicted"/>
<dbReference type="AlphaFoldDB" id="A0A5E4ASF8"/>
<evidence type="ECO:0000313" key="2">
    <source>
        <dbReference type="EMBL" id="VTJ59589.1"/>
    </source>
</evidence>
<name>A0A5E4ASF8_MARMO</name>
<keyword evidence="3" id="KW-1185">Reference proteome</keyword>
<gene>
    <name evidence="2" type="ORF">MONAX_5E038238</name>
</gene>